<name>A0A923E6N7_CLOTT</name>
<comment type="similarity">
    <text evidence="1 9">Belongs to the endoribonuclease YbeY family.</text>
</comment>
<dbReference type="InterPro" id="IPR020549">
    <property type="entry name" value="YbeY_CS"/>
</dbReference>
<evidence type="ECO:0000256" key="5">
    <source>
        <dbReference type="ARBA" id="ARBA00022723"/>
    </source>
</evidence>
<dbReference type="InterPro" id="IPR002036">
    <property type="entry name" value="YbeY"/>
</dbReference>
<dbReference type="SUPFAM" id="SSF55486">
    <property type="entry name" value="Metalloproteases ('zincins'), catalytic domain"/>
    <property type="match status" value="1"/>
</dbReference>
<keyword evidence="3 9" id="KW-0698">rRNA processing</keyword>
<feature type="binding site" evidence="9">
    <location>
        <position position="132"/>
    </location>
    <ligand>
        <name>Zn(2+)</name>
        <dbReference type="ChEBI" id="CHEBI:29105"/>
        <note>catalytic</note>
    </ligand>
</feature>
<keyword evidence="7 9" id="KW-0378">Hydrolase</keyword>
<feature type="binding site" evidence="9">
    <location>
        <position position="136"/>
    </location>
    <ligand>
        <name>Zn(2+)</name>
        <dbReference type="ChEBI" id="CHEBI:29105"/>
        <note>catalytic</note>
    </ligand>
</feature>
<dbReference type="Gene3D" id="3.40.390.30">
    <property type="entry name" value="Metalloproteases ('zincins'), catalytic domain"/>
    <property type="match status" value="1"/>
</dbReference>
<dbReference type="AlphaFoldDB" id="A0A923E6N7"/>
<comment type="cofactor">
    <cofactor evidence="9">
        <name>Zn(2+)</name>
        <dbReference type="ChEBI" id="CHEBI:29105"/>
    </cofactor>
    <text evidence="9">Binds 1 zinc ion.</text>
</comment>
<comment type="subcellular location">
    <subcellularLocation>
        <location evidence="9">Cytoplasm</location>
    </subcellularLocation>
</comment>
<dbReference type="EC" id="3.1.-.-" evidence="9"/>
<sequence>MIYIDNRQNKLEVNNDLKSTIEQIVHYALKDEKVEIEYEVSIIFVDNETIKQINRDSREIDKVTDVLSFPMLDYPKGKVYKDVYYNYEFKSEDLDGNNLVLGDIVLSLEKAKEQSEDFGHSFLREACYLTIHSVLHLLGYDHMEEEEKLLMRKREEDILEKFNIGRKSF</sequence>
<proteinExistence type="inferred from homology"/>
<dbReference type="GO" id="GO:0004222">
    <property type="term" value="F:metalloendopeptidase activity"/>
    <property type="evidence" value="ECO:0007669"/>
    <property type="project" value="InterPro"/>
</dbReference>
<keyword evidence="9" id="KW-0963">Cytoplasm</keyword>
<accession>A0A923E6N7</accession>
<evidence type="ECO:0000256" key="2">
    <source>
        <dbReference type="ARBA" id="ARBA00022517"/>
    </source>
</evidence>
<dbReference type="GO" id="GO:0008270">
    <property type="term" value="F:zinc ion binding"/>
    <property type="evidence" value="ECO:0007669"/>
    <property type="project" value="UniProtKB-UniRule"/>
</dbReference>
<evidence type="ECO:0000313" key="10">
    <source>
        <dbReference type="EMBL" id="MBC2397378.1"/>
    </source>
</evidence>
<reference evidence="10 11" key="1">
    <citation type="submission" date="2020-04" db="EMBL/GenBank/DDBJ databases">
        <title>Genomic insights into acetone-butanol-ethanol (ABE) fermentation by sequencing solventogenic clostridia strains.</title>
        <authorList>
            <person name="Brown S."/>
        </authorList>
    </citation>
    <scope>NUCLEOTIDE SEQUENCE [LARGE SCALE GENOMIC DNA]</scope>
    <source>
        <strain evidence="10 11">DJ011</strain>
    </source>
</reference>
<evidence type="ECO:0000256" key="4">
    <source>
        <dbReference type="ARBA" id="ARBA00022722"/>
    </source>
</evidence>
<keyword evidence="8 9" id="KW-0862">Zinc</keyword>
<dbReference type="Proteomes" id="UP000563151">
    <property type="component" value="Unassembled WGS sequence"/>
</dbReference>
<evidence type="ECO:0000313" key="11">
    <source>
        <dbReference type="Proteomes" id="UP000563151"/>
    </source>
</evidence>
<comment type="caution">
    <text evidence="10">The sequence shown here is derived from an EMBL/GenBank/DDBJ whole genome shotgun (WGS) entry which is preliminary data.</text>
</comment>
<comment type="function">
    <text evidence="9">Single strand-specific metallo-endoribonuclease involved in late-stage 70S ribosome quality control and in maturation of the 3' terminus of the 16S rRNA.</text>
</comment>
<organism evidence="10 11">
    <name type="scientific">Clostridium tetanomorphum</name>
    <dbReference type="NCBI Taxonomy" id="1553"/>
    <lineage>
        <taxon>Bacteria</taxon>
        <taxon>Bacillati</taxon>
        <taxon>Bacillota</taxon>
        <taxon>Clostridia</taxon>
        <taxon>Eubacteriales</taxon>
        <taxon>Clostridiaceae</taxon>
        <taxon>Clostridium</taxon>
    </lineage>
</organism>
<protein>
    <recommendedName>
        <fullName evidence="9">Endoribonuclease YbeY</fullName>
        <ecNumber evidence="9">3.1.-.-</ecNumber>
    </recommendedName>
</protein>
<dbReference type="EMBL" id="JAAZWO010000005">
    <property type="protein sequence ID" value="MBC2397378.1"/>
    <property type="molecule type" value="Genomic_DNA"/>
</dbReference>
<keyword evidence="5 9" id="KW-0479">Metal-binding</keyword>
<dbReference type="GO" id="GO:0004521">
    <property type="term" value="F:RNA endonuclease activity"/>
    <property type="evidence" value="ECO:0007669"/>
    <property type="project" value="UniProtKB-UniRule"/>
</dbReference>
<evidence type="ECO:0000256" key="1">
    <source>
        <dbReference type="ARBA" id="ARBA00010875"/>
    </source>
</evidence>
<evidence type="ECO:0000256" key="8">
    <source>
        <dbReference type="ARBA" id="ARBA00022833"/>
    </source>
</evidence>
<feature type="binding site" evidence="9">
    <location>
        <position position="142"/>
    </location>
    <ligand>
        <name>Zn(2+)</name>
        <dbReference type="ChEBI" id="CHEBI:29105"/>
        <note>catalytic</note>
    </ligand>
</feature>
<keyword evidence="2 9" id="KW-0690">Ribosome biogenesis</keyword>
<dbReference type="PANTHER" id="PTHR46986">
    <property type="entry name" value="ENDORIBONUCLEASE YBEY, CHLOROPLASTIC"/>
    <property type="match status" value="1"/>
</dbReference>
<evidence type="ECO:0000256" key="6">
    <source>
        <dbReference type="ARBA" id="ARBA00022759"/>
    </source>
</evidence>
<dbReference type="GO" id="GO:0006364">
    <property type="term" value="P:rRNA processing"/>
    <property type="evidence" value="ECO:0007669"/>
    <property type="project" value="UniProtKB-UniRule"/>
</dbReference>
<gene>
    <name evidence="9 10" type="primary">ybeY</name>
    <name evidence="10" type="ORF">HGG79_06250</name>
</gene>
<dbReference type="NCBIfam" id="TIGR00043">
    <property type="entry name" value="rRNA maturation RNase YbeY"/>
    <property type="match status" value="1"/>
</dbReference>
<evidence type="ECO:0000256" key="3">
    <source>
        <dbReference type="ARBA" id="ARBA00022552"/>
    </source>
</evidence>
<dbReference type="Pfam" id="PF02130">
    <property type="entry name" value="YbeY"/>
    <property type="match status" value="1"/>
</dbReference>
<keyword evidence="11" id="KW-1185">Reference proteome</keyword>
<evidence type="ECO:0000256" key="9">
    <source>
        <dbReference type="HAMAP-Rule" id="MF_00009"/>
    </source>
</evidence>
<dbReference type="InterPro" id="IPR023091">
    <property type="entry name" value="MetalPrtase_cat_dom_sf_prd"/>
</dbReference>
<dbReference type="PANTHER" id="PTHR46986:SF1">
    <property type="entry name" value="ENDORIBONUCLEASE YBEY, CHLOROPLASTIC"/>
    <property type="match status" value="1"/>
</dbReference>
<dbReference type="GO" id="GO:0005737">
    <property type="term" value="C:cytoplasm"/>
    <property type="evidence" value="ECO:0007669"/>
    <property type="project" value="UniProtKB-SubCell"/>
</dbReference>
<dbReference type="RefSeq" id="WP_035144409.1">
    <property type="nucleotide sequence ID" value="NZ_JAAZWO010000005.1"/>
</dbReference>
<keyword evidence="6 9" id="KW-0255">Endonuclease</keyword>
<evidence type="ECO:0000256" key="7">
    <source>
        <dbReference type="ARBA" id="ARBA00022801"/>
    </source>
</evidence>
<dbReference type="PROSITE" id="PS01306">
    <property type="entry name" value="UPF0054"/>
    <property type="match status" value="1"/>
</dbReference>
<dbReference type="HAMAP" id="MF_00009">
    <property type="entry name" value="Endoribonucl_YbeY"/>
    <property type="match status" value="1"/>
</dbReference>
<keyword evidence="4 9" id="KW-0540">Nuclease</keyword>